<keyword evidence="3" id="KW-1185">Reference proteome</keyword>
<dbReference type="Proteomes" id="UP001151760">
    <property type="component" value="Unassembled WGS sequence"/>
</dbReference>
<feature type="compositionally biased region" description="Polar residues" evidence="1">
    <location>
        <begin position="235"/>
        <end position="256"/>
    </location>
</feature>
<reference evidence="2" key="2">
    <citation type="submission" date="2022-01" db="EMBL/GenBank/DDBJ databases">
        <authorList>
            <person name="Yamashiro T."/>
            <person name="Shiraishi A."/>
            <person name="Satake H."/>
            <person name="Nakayama K."/>
        </authorList>
    </citation>
    <scope>NUCLEOTIDE SEQUENCE</scope>
</reference>
<protein>
    <submittedName>
        <fullName evidence="2">Uncharacterized protein</fullName>
    </submittedName>
</protein>
<feature type="compositionally biased region" description="Pro residues" evidence="1">
    <location>
        <begin position="400"/>
        <end position="410"/>
    </location>
</feature>
<reference evidence="2" key="1">
    <citation type="journal article" date="2022" name="Int. J. Mol. Sci.">
        <title>Draft Genome of Tanacetum Coccineum: Genomic Comparison of Closely Related Tanacetum-Family Plants.</title>
        <authorList>
            <person name="Yamashiro T."/>
            <person name="Shiraishi A."/>
            <person name="Nakayama K."/>
            <person name="Satake H."/>
        </authorList>
    </citation>
    <scope>NUCLEOTIDE SEQUENCE</scope>
</reference>
<name>A0ABQ4ZZF5_9ASTR</name>
<comment type="caution">
    <text evidence="2">The sequence shown here is derived from an EMBL/GenBank/DDBJ whole genome shotgun (WGS) entry which is preliminary data.</text>
</comment>
<feature type="compositionally biased region" description="Basic and acidic residues" evidence="1">
    <location>
        <begin position="369"/>
        <end position="378"/>
    </location>
</feature>
<feature type="region of interest" description="Disordered" evidence="1">
    <location>
        <begin position="369"/>
        <end position="410"/>
    </location>
</feature>
<feature type="compositionally biased region" description="Polar residues" evidence="1">
    <location>
        <begin position="188"/>
        <end position="211"/>
    </location>
</feature>
<feature type="region of interest" description="Disordered" evidence="1">
    <location>
        <begin position="235"/>
        <end position="259"/>
    </location>
</feature>
<feature type="region of interest" description="Disordered" evidence="1">
    <location>
        <begin position="775"/>
        <end position="827"/>
    </location>
</feature>
<accession>A0ABQ4ZZF5</accession>
<proteinExistence type="predicted"/>
<sequence>MQIIRTCNKHNMIACVEKTAQNADFYQIIDFLTGCSINYSLLVDPDLIGPWLQQFWATASLQVINDVPHIRAKVAGKKILISEATIRADLLFDDENGVDCFPKQVIWDTLRDIGYEVRGSSTPQDFIPSVSLPSKVFTFMRKHSTKFSCRITPLTPSMLEVVTALAAEEEHSTSPHSRAASSARDAQGSPTQSAAHSQRTASVQGTASFHGTATPHDSDAVQGTDTLQGTAAYQGTASIPKSPNDYTPTDASQTSGGDEGLLDIYALNREVRRLKKQTLSQAKQIIKLKAKLKKLSKFVQPVVKHHAFWVESQNLKKQKRRRKKQKKKVSSVKMGRNKEEGTLSEEHYVQEEDTAHPFFDDIVDKDAAVNPDLERKSDETEEVNIEEKESFPNASKEPWPLKPARPPPFPPSLPPPHPLFGGHQSTARQGTITPRTLNFEDEAGPSSPLRPIQIMESEEHLKAAEVLVAISRPRGKGILVEEPKKKKMTLQQIRALETTNDEEVARKIQAEWDAEEERKRFEELKKTKPKTTLRKPTSLAQERNQMMSFLKEKERGCYEERDAKRLSRKRKATIAEEQPSKKPKLRTETIDELRNYLRIVDFEKNAQDRESLEGISMITELQVIDSPDGEYLIIHRENNHFRAFDTLWEILHVLDRQDLYHLYRVVGKTIMIKEDGEIIRRRFHESSGVHTLEIEDGTMIHMLAERRYPLSRELMIRMLDHGMEVEDETETAITLIHLFILWTTEDGMTTAICSQQRQLHPHGLQQFPMNKGNIPLTSDAVRNPSTRVPNPKHNHATQRKLQPVRTSDSKNIRPISETTPEHRVRRRHALHTDPTILHNPNEQGASAPNCVRWAGAPTITNSANAPSRGSRGSQVSREPTTAIEPSRSGPPLRYKHIGSCDYNCQHCGALFWYEQCINHSLRNAVLQVYSSQFVSGVLD</sequence>
<feature type="region of interest" description="Disordered" evidence="1">
    <location>
        <begin position="857"/>
        <end position="890"/>
    </location>
</feature>
<feature type="compositionally biased region" description="Basic and acidic residues" evidence="1">
    <location>
        <begin position="336"/>
        <end position="349"/>
    </location>
</feature>
<feature type="compositionally biased region" description="Basic residues" evidence="1">
    <location>
        <begin position="316"/>
        <end position="330"/>
    </location>
</feature>
<gene>
    <name evidence="2" type="ORF">Tco_0801854</name>
</gene>
<evidence type="ECO:0000313" key="3">
    <source>
        <dbReference type="Proteomes" id="UP001151760"/>
    </source>
</evidence>
<evidence type="ECO:0000256" key="1">
    <source>
        <dbReference type="SAM" id="MobiDB-lite"/>
    </source>
</evidence>
<feature type="region of interest" description="Disordered" evidence="1">
    <location>
        <begin position="167"/>
        <end position="223"/>
    </location>
</feature>
<feature type="region of interest" description="Disordered" evidence="1">
    <location>
        <begin position="314"/>
        <end position="349"/>
    </location>
</feature>
<feature type="region of interest" description="Disordered" evidence="1">
    <location>
        <begin position="561"/>
        <end position="585"/>
    </location>
</feature>
<feature type="compositionally biased region" description="Polar residues" evidence="1">
    <location>
        <begin position="858"/>
        <end position="879"/>
    </location>
</feature>
<evidence type="ECO:0000313" key="2">
    <source>
        <dbReference type="EMBL" id="GJS94886.1"/>
    </source>
</evidence>
<dbReference type="EMBL" id="BQNB010011766">
    <property type="protein sequence ID" value="GJS94886.1"/>
    <property type="molecule type" value="Genomic_DNA"/>
</dbReference>
<organism evidence="2 3">
    <name type="scientific">Tanacetum coccineum</name>
    <dbReference type="NCBI Taxonomy" id="301880"/>
    <lineage>
        <taxon>Eukaryota</taxon>
        <taxon>Viridiplantae</taxon>
        <taxon>Streptophyta</taxon>
        <taxon>Embryophyta</taxon>
        <taxon>Tracheophyta</taxon>
        <taxon>Spermatophyta</taxon>
        <taxon>Magnoliopsida</taxon>
        <taxon>eudicotyledons</taxon>
        <taxon>Gunneridae</taxon>
        <taxon>Pentapetalae</taxon>
        <taxon>asterids</taxon>
        <taxon>campanulids</taxon>
        <taxon>Asterales</taxon>
        <taxon>Asteraceae</taxon>
        <taxon>Asteroideae</taxon>
        <taxon>Anthemideae</taxon>
        <taxon>Anthemidinae</taxon>
        <taxon>Tanacetum</taxon>
    </lineage>
</organism>